<dbReference type="EMBL" id="KN604868">
    <property type="protein sequence ID" value="KHJ79467.1"/>
    <property type="molecule type" value="Genomic_DNA"/>
</dbReference>
<dbReference type="CDD" id="cd00041">
    <property type="entry name" value="CUB"/>
    <property type="match status" value="2"/>
</dbReference>
<dbReference type="SUPFAM" id="SSF49854">
    <property type="entry name" value="Spermadhesin, CUB domain"/>
    <property type="match status" value="2"/>
</dbReference>
<dbReference type="InterPro" id="IPR035914">
    <property type="entry name" value="Sperma_CUB_dom_sf"/>
</dbReference>
<comment type="caution">
    <text evidence="3">Lacks conserved residue(s) required for the propagation of feature annotation.</text>
</comment>
<evidence type="ECO:0000256" key="1">
    <source>
        <dbReference type="ARBA" id="ARBA00022737"/>
    </source>
</evidence>
<reference evidence="5 6" key="1">
    <citation type="submission" date="2014-03" db="EMBL/GenBank/DDBJ databases">
        <title>Draft genome of the hookworm Oesophagostomum dentatum.</title>
        <authorList>
            <person name="Mitreva M."/>
        </authorList>
    </citation>
    <scope>NUCLEOTIDE SEQUENCE [LARGE SCALE GENOMIC DNA]</scope>
    <source>
        <strain evidence="5 6">OD-Hann</strain>
    </source>
</reference>
<protein>
    <submittedName>
        <fullName evidence="5">CUB domain protein</fullName>
    </submittedName>
</protein>
<dbReference type="OrthoDB" id="5808499at2759"/>
<dbReference type="AlphaFoldDB" id="A0A0B1S7G8"/>
<evidence type="ECO:0000256" key="3">
    <source>
        <dbReference type="PROSITE-ProRule" id="PRU00059"/>
    </source>
</evidence>
<evidence type="ECO:0000313" key="6">
    <source>
        <dbReference type="Proteomes" id="UP000053660"/>
    </source>
</evidence>
<evidence type="ECO:0000256" key="2">
    <source>
        <dbReference type="ARBA" id="ARBA00023157"/>
    </source>
</evidence>
<proteinExistence type="predicted"/>
<evidence type="ECO:0000259" key="4">
    <source>
        <dbReference type="PROSITE" id="PS01180"/>
    </source>
</evidence>
<dbReference type="PANTHER" id="PTHR24251">
    <property type="entry name" value="OVOCHYMASE-RELATED"/>
    <property type="match status" value="1"/>
</dbReference>
<dbReference type="Pfam" id="PF00431">
    <property type="entry name" value="CUB"/>
    <property type="match status" value="2"/>
</dbReference>
<dbReference type="Proteomes" id="UP000053660">
    <property type="component" value="Unassembled WGS sequence"/>
</dbReference>
<keyword evidence="1" id="KW-0677">Repeat</keyword>
<evidence type="ECO:0000313" key="5">
    <source>
        <dbReference type="EMBL" id="KHJ79467.1"/>
    </source>
</evidence>
<keyword evidence="6" id="KW-1185">Reference proteome</keyword>
<feature type="domain" description="CUB" evidence="4">
    <location>
        <begin position="77"/>
        <end position="147"/>
    </location>
</feature>
<organism evidence="5 6">
    <name type="scientific">Oesophagostomum dentatum</name>
    <name type="common">Nodular worm</name>
    <dbReference type="NCBI Taxonomy" id="61180"/>
    <lineage>
        <taxon>Eukaryota</taxon>
        <taxon>Metazoa</taxon>
        <taxon>Ecdysozoa</taxon>
        <taxon>Nematoda</taxon>
        <taxon>Chromadorea</taxon>
        <taxon>Rhabditida</taxon>
        <taxon>Rhabditina</taxon>
        <taxon>Rhabditomorpha</taxon>
        <taxon>Strongyloidea</taxon>
        <taxon>Strongylidae</taxon>
        <taxon>Oesophagostomum</taxon>
    </lineage>
</organism>
<dbReference type="Gene3D" id="2.60.120.290">
    <property type="entry name" value="Spermadhesin, CUB domain"/>
    <property type="match status" value="2"/>
</dbReference>
<feature type="non-terminal residue" evidence="5">
    <location>
        <position position="1"/>
    </location>
</feature>
<dbReference type="PANTHER" id="PTHR24251:SF37">
    <property type="entry name" value="CUB DOMAIN-CONTAINING PROTEIN"/>
    <property type="match status" value="1"/>
</dbReference>
<accession>A0A0B1S7G8</accession>
<sequence>QLTFENFETEEFTDVVTVLDGGPAENTTTVLATLSGTRTEKFSLTSSTNMIIIRFRSDASIQARGFQANWRAVPFSCGGALSAQAYGQTVSSPHYPSEYPRSTECVWTIQAPKQQLITLSVEDLALSPEDAVLVYDGPSPSSPLLAR</sequence>
<gene>
    <name evidence="5" type="ORF">OESDEN_20886</name>
</gene>
<name>A0A0B1S7G8_OESDE</name>
<dbReference type="InterPro" id="IPR000859">
    <property type="entry name" value="CUB_dom"/>
</dbReference>
<feature type="domain" description="CUB" evidence="4">
    <location>
        <begin position="1"/>
        <end position="73"/>
    </location>
</feature>
<keyword evidence="2" id="KW-1015">Disulfide bond</keyword>
<dbReference type="PROSITE" id="PS01180">
    <property type="entry name" value="CUB"/>
    <property type="match status" value="2"/>
</dbReference>